<organism evidence="1">
    <name type="scientific">Candidatus Kentrum sp. LFY</name>
    <dbReference type="NCBI Taxonomy" id="2126342"/>
    <lineage>
        <taxon>Bacteria</taxon>
        <taxon>Pseudomonadati</taxon>
        <taxon>Pseudomonadota</taxon>
        <taxon>Gammaproteobacteria</taxon>
        <taxon>Candidatus Kentrum</taxon>
    </lineage>
</organism>
<proteinExistence type="predicted"/>
<protein>
    <submittedName>
        <fullName evidence="1">Uncharacterized protein</fullName>
    </submittedName>
</protein>
<gene>
    <name evidence="1" type="ORF">BECKLFY1418A_GA0070994_100435</name>
</gene>
<name>A0A450U8V3_9GAMM</name>
<accession>A0A450U8V3</accession>
<reference evidence="1" key="1">
    <citation type="submission" date="2019-02" db="EMBL/GenBank/DDBJ databases">
        <authorList>
            <person name="Gruber-Vodicka R. H."/>
            <person name="Seah K. B. B."/>
        </authorList>
    </citation>
    <scope>NUCLEOTIDE SEQUENCE</scope>
    <source>
        <strain evidence="1">BECK_M6</strain>
    </source>
</reference>
<evidence type="ECO:0000313" key="1">
    <source>
        <dbReference type="EMBL" id="VFJ88455.1"/>
    </source>
</evidence>
<sequence>MLVLRAKTEAESVLARTPALSESLFFQYPIQHSRNQEVEKV</sequence>
<dbReference type="EMBL" id="CAADFH010000004">
    <property type="protein sequence ID" value="VFJ88455.1"/>
    <property type="molecule type" value="Genomic_DNA"/>
</dbReference>
<dbReference type="AlphaFoldDB" id="A0A450U8V3"/>